<dbReference type="PANTHER" id="PTHR43433:SF10">
    <property type="entry name" value="AB HYDROLASE-1 DOMAIN-CONTAINING PROTEIN"/>
    <property type="match status" value="1"/>
</dbReference>
<comment type="caution">
    <text evidence="2">The sequence shown here is derived from an EMBL/GenBank/DDBJ whole genome shotgun (WGS) entry which is preliminary data.</text>
</comment>
<feature type="domain" description="AB hydrolase-1" evidence="1">
    <location>
        <begin position="29"/>
        <end position="273"/>
    </location>
</feature>
<dbReference type="Pfam" id="PF00561">
    <property type="entry name" value="Abhydrolase_1"/>
    <property type="match status" value="1"/>
</dbReference>
<organism evidence="2 3">
    <name type="scientific">Nocardia pseudobrasiliensis</name>
    <dbReference type="NCBI Taxonomy" id="45979"/>
    <lineage>
        <taxon>Bacteria</taxon>
        <taxon>Bacillati</taxon>
        <taxon>Actinomycetota</taxon>
        <taxon>Actinomycetes</taxon>
        <taxon>Mycobacteriales</taxon>
        <taxon>Nocardiaceae</taxon>
        <taxon>Nocardia</taxon>
    </lineage>
</organism>
<dbReference type="InterPro" id="IPR050471">
    <property type="entry name" value="AB_hydrolase"/>
</dbReference>
<dbReference type="InterPro" id="IPR029058">
    <property type="entry name" value="AB_hydrolase_fold"/>
</dbReference>
<dbReference type="GO" id="GO:0003824">
    <property type="term" value="F:catalytic activity"/>
    <property type="evidence" value="ECO:0007669"/>
    <property type="project" value="UniProtKB-ARBA"/>
</dbReference>
<dbReference type="SUPFAM" id="SSF53474">
    <property type="entry name" value="alpha/beta-Hydrolases"/>
    <property type="match status" value="1"/>
</dbReference>
<evidence type="ECO:0000313" key="2">
    <source>
        <dbReference type="EMBL" id="RDI62850.1"/>
    </source>
</evidence>
<name>A0A370HX50_9NOCA</name>
<sequence length="288" mass="30242">MISTAPQTITLPGGHIAGYAEYGARDGSPVLYCHGIPGSRLEALALDAAGADAGLRIIAPDRPGMGMSSYIARPRVADWANIVAALTDRLGLERFAVVGVSGGGPYALACAHGLADRVSAVVLVSSIGPIDAETGEPRNLLMLRRFPFLARPVAARLAARVRRPGGVAGMVAEMPAVDRDKVTEHPEVLMELSANVAEAFRQGSRGVAADMRLLFARDWGFRLADITNPVQIWHGDGDRNVPVADAHRLAAELPCGRAIVVPDAGHLLVVEHAETILAAMHAGEPGRA</sequence>
<dbReference type="InterPro" id="IPR000073">
    <property type="entry name" value="AB_hydrolase_1"/>
</dbReference>
<dbReference type="RefSeq" id="WP_169813808.1">
    <property type="nucleotide sequence ID" value="NZ_QQBC01000012.1"/>
</dbReference>
<evidence type="ECO:0000259" key="1">
    <source>
        <dbReference type="Pfam" id="PF00561"/>
    </source>
</evidence>
<dbReference type="PANTHER" id="PTHR43433">
    <property type="entry name" value="HYDROLASE, ALPHA/BETA FOLD FAMILY PROTEIN"/>
    <property type="match status" value="1"/>
</dbReference>
<dbReference type="Gene3D" id="3.40.50.1820">
    <property type="entry name" value="alpha/beta hydrolase"/>
    <property type="match status" value="1"/>
</dbReference>
<dbReference type="EMBL" id="QQBC01000012">
    <property type="protein sequence ID" value="RDI62850.1"/>
    <property type="molecule type" value="Genomic_DNA"/>
</dbReference>
<gene>
    <name evidence="2" type="ORF">DFR76_112168</name>
</gene>
<accession>A0A370HX50</accession>
<dbReference type="Proteomes" id="UP000254869">
    <property type="component" value="Unassembled WGS sequence"/>
</dbReference>
<proteinExistence type="predicted"/>
<protein>
    <submittedName>
        <fullName evidence="2">Pimeloyl-ACP methyl ester carboxylesterase</fullName>
    </submittedName>
</protein>
<reference evidence="2 3" key="1">
    <citation type="submission" date="2018-07" db="EMBL/GenBank/DDBJ databases">
        <title>Genomic Encyclopedia of Type Strains, Phase IV (KMG-IV): sequencing the most valuable type-strain genomes for metagenomic binning, comparative biology and taxonomic classification.</title>
        <authorList>
            <person name="Goeker M."/>
        </authorList>
    </citation>
    <scope>NUCLEOTIDE SEQUENCE [LARGE SCALE GENOMIC DNA]</scope>
    <source>
        <strain evidence="2 3">DSM 44290</strain>
    </source>
</reference>
<dbReference type="PRINTS" id="PR00111">
    <property type="entry name" value="ABHYDROLASE"/>
</dbReference>
<evidence type="ECO:0000313" key="3">
    <source>
        <dbReference type="Proteomes" id="UP000254869"/>
    </source>
</evidence>
<keyword evidence="3" id="KW-1185">Reference proteome</keyword>
<dbReference type="AlphaFoldDB" id="A0A370HX50"/>
<dbReference type="STRING" id="1210086.GCA_001613105_05273"/>